<feature type="domain" description="tRNA/rRNA methyltransferase SpoU type" evidence="4">
    <location>
        <begin position="335"/>
        <end position="475"/>
    </location>
</feature>
<reference evidence="5 6" key="1">
    <citation type="submission" date="2007-08" db="EMBL/GenBank/DDBJ databases">
        <title>Complete sequence of Roseiflexus castenholzii DSM 13941.</title>
        <authorList>
            <consortium name="US DOE Joint Genome Institute"/>
            <person name="Copeland A."/>
            <person name="Lucas S."/>
            <person name="Lapidus A."/>
            <person name="Barry K."/>
            <person name="Glavina del Rio T."/>
            <person name="Dalin E."/>
            <person name="Tice H."/>
            <person name="Pitluck S."/>
            <person name="Thompson L.S."/>
            <person name="Brettin T."/>
            <person name="Bruce D."/>
            <person name="Detter J.C."/>
            <person name="Han C."/>
            <person name="Tapia R."/>
            <person name="Schmutz J."/>
            <person name="Larimer F."/>
            <person name="Land M."/>
            <person name="Hauser L."/>
            <person name="Kyrpides N."/>
            <person name="Mikhailova N."/>
            <person name="Bryant D.A."/>
            <person name="Hanada S."/>
            <person name="Tsukatani Y."/>
            <person name="Richardson P."/>
        </authorList>
    </citation>
    <scope>NUCLEOTIDE SEQUENCE [LARGE SCALE GENOMIC DNA]</scope>
    <source>
        <strain evidence="6">DSM 13941 / HLO8</strain>
    </source>
</reference>
<feature type="region of interest" description="Disordered" evidence="3">
    <location>
        <begin position="1"/>
        <end position="20"/>
    </location>
</feature>
<evidence type="ECO:0000259" key="4">
    <source>
        <dbReference type="Pfam" id="PF00588"/>
    </source>
</evidence>
<proteinExistence type="predicted"/>
<dbReference type="GO" id="GO:0005829">
    <property type="term" value="C:cytosol"/>
    <property type="evidence" value="ECO:0007669"/>
    <property type="project" value="TreeGrafter"/>
</dbReference>
<dbReference type="EMBL" id="CP000804">
    <property type="protein sequence ID" value="ABU59196.1"/>
    <property type="molecule type" value="Genomic_DNA"/>
</dbReference>
<dbReference type="HOGENOM" id="CLU_549659_0_0_0"/>
<dbReference type="InterPro" id="IPR001537">
    <property type="entry name" value="SpoU_MeTrfase"/>
</dbReference>
<accession>A7NNQ2</accession>
<dbReference type="GO" id="GO:0008173">
    <property type="term" value="F:RNA methyltransferase activity"/>
    <property type="evidence" value="ECO:0007669"/>
    <property type="project" value="InterPro"/>
</dbReference>
<evidence type="ECO:0000256" key="3">
    <source>
        <dbReference type="SAM" id="MobiDB-lite"/>
    </source>
</evidence>
<organism evidence="5 6">
    <name type="scientific">Roseiflexus castenholzii (strain DSM 13941 / HLO8)</name>
    <dbReference type="NCBI Taxonomy" id="383372"/>
    <lineage>
        <taxon>Bacteria</taxon>
        <taxon>Bacillati</taxon>
        <taxon>Chloroflexota</taxon>
        <taxon>Chloroflexia</taxon>
        <taxon>Chloroflexales</taxon>
        <taxon>Roseiflexineae</taxon>
        <taxon>Roseiflexaceae</taxon>
        <taxon>Roseiflexus</taxon>
    </lineage>
</organism>
<evidence type="ECO:0000313" key="6">
    <source>
        <dbReference type="Proteomes" id="UP000000263"/>
    </source>
</evidence>
<dbReference type="AlphaFoldDB" id="A7NNQ2"/>
<dbReference type="STRING" id="383372.Rcas_3142"/>
<dbReference type="eggNOG" id="COG0566">
    <property type="taxonomic scope" value="Bacteria"/>
</dbReference>
<evidence type="ECO:0000256" key="1">
    <source>
        <dbReference type="ARBA" id="ARBA00022603"/>
    </source>
</evidence>
<dbReference type="InterPro" id="IPR029064">
    <property type="entry name" value="Ribosomal_eL30-like_sf"/>
</dbReference>
<dbReference type="GO" id="GO:0006396">
    <property type="term" value="P:RNA processing"/>
    <property type="evidence" value="ECO:0007669"/>
    <property type="project" value="InterPro"/>
</dbReference>
<dbReference type="CDD" id="cd18095">
    <property type="entry name" value="SpoU-like_rRNA-MTase"/>
    <property type="match status" value="1"/>
</dbReference>
<dbReference type="InterPro" id="IPR029026">
    <property type="entry name" value="tRNA_m1G_MTases_N"/>
</dbReference>
<dbReference type="PANTHER" id="PTHR46429">
    <property type="entry name" value="23S RRNA (GUANOSINE-2'-O-)-METHYLTRANSFERASE RLMB"/>
    <property type="match status" value="1"/>
</dbReference>
<dbReference type="GO" id="GO:0032259">
    <property type="term" value="P:methylation"/>
    <property type="evidence" value="ECO:0007669"/>
    <property type="project" value="UniProtKB-KW"/>
</dbReference>
<sequence length="496" mass="53414">MSSRPNRMSGIAPAQKKRRQKDLCQHDAWCPIAPRRYASRLQSQEERRQFQKERCVAVVIENPDAARSALIDLLRREYTVDHDALIADVFGADQAGLCVLASGWGSIEGVLASQPETRCAATTRALVVAAHERALRDLLLAAPRGDVLLFLVVGNWTLPTLAELFDGREVAPYPLLSYPGIHLFVGVRRGSGALPVIDDNTLFRGPPLAHAALPRPAGGQNLSSARDPMVARLRDLGNAAGRRARGQFLAEGPLLAFRALDDLPVEDLFYTGELLRDPAGTVLLRRAADLGVPAHRISEGLMGLITPTRPIPSVITAIWGQLRNVADYRPGRRAVILATEQINNPENLGMTLRTADAAGVEAVIVAGSGADPFHRECVRAARGAVGRIPIYTCADLPTWVGQARARGIHVVGATGNVERTLYDADLPLPLMIIVGNETEGLTDATLAVCSSLVRIPMAPGQDSLNVGVAAGVILYDIVRRRLCDRHLAPTKNPTTA</sequence>
<protein>
    <submittedName>
        <fullName evidence="5">tRNA/rRNA methyltransferase (SpoU)</fullName>
    </submittedName>
</protein>
<dbReference type="SUPFAM" id="SSF75217">
    <property type="entry name" value="alpha/beta knot"/>
    <property type="match status" value="1"/>
</dbReference>
<keyword evidence="2 5" id="KW-0808">Transferase</keyword>
<keyword evidence="6" id="KW-1185">Reference proteome</keyword>
<dbReference type="InterPro" id="IPR004441">
    <property type="entry name" value="rRNA_MeTrfase_TrmH"/>
</dbReference>
<evidence type="ECO:0000313" key="5">
    <source>
        <dbReference type="EMBL" id="ABU59196.1"/>
    </source>
</evidence>
<dbReference type="GO" id="GO:0003723">
    <property type="term" value="F:RNA binding"/>
    <property type="evidence" value="ECO:0007669"/>
    <property type="project" value="InterPro"/>
</dbReference>
<gene>
    <name evidence="5" type="ordered locus">Rcas_3142</name>
</gene>
<evidence type="ECO:0000256" key="2">
    <source>
        <dbReference type="ARBA" id="ARBA00022679"/>
    </source>
</evidence>
<dbReference type="SUPFAM" id="SSF55315">
    <property type="entry name" value="L30e-like"/>
    <property type="match status" value="1"/>
</dbReference>
<keyword evidence="1 5" id="KW-0489">Methyltransferase</keyword>
<name>A7NNQ2_ROSCS</name>
<dbReference type="PANTHER" id="PTHR46429:SF2">
    <property type="entry name" value="TRNA_RRNA METHYLTRANSFERASE"/>
    <property type="match status" value="1"/>
</dbReference>
<dbReference type="Pfam" id="PF00588">
    <property type="entry name" value="SpoU_methylase"/>
    <property type="match status" value="1"/>
</dbReference>
<dbReference type="Proteomes" id="UP000000263">
    <property type="component" value="Chromosome"/>
</dbReference>
<dbReference type="Gene3D" id="3.30.1330.30">
    <property type="match status" value="1"/>
</dbReference>
<dbReference type="KEGG" id="rca:Rcas_3142"/>
<dbReference type="Gene3D" id="3.40.1280.10">
    <property type="match status" value="1"/>
</dbReference>
<dbReference type="InterPro" id="IPR029028">
    <property type="entry name" value="Alpha/beta_knot_MTases"/>
</dbReference>